<keyword evidence="3" id="KW-1185">Reference proteome</keyword>
<evidence type="ECO:0000313" key="2">
    <source>
        <dbReference type="EMBL" id="GAA2137082.1"/>
    </source>
</evidence>
<name>A0ABP5KWP2_9ACTN</name>
<organism evidence="2 3">
    <name type="scientific">Kitasatospora kazusensis</name>
    <dbReference type="NCBI Taxonomy" id="407974"/>
    <lineage>
        <taxon>Bacteria</taxon>
        <taxon>Bacillati</taxon>
        <taxon>Actinomycetota</taxon>
        <taxon>Actinomycetes</taxon>
        <taxon>Kitasatosporales</taxon>
        <taxon>Streptomycetaceae</taxon>
        <taxon>Kitasatospora</taxon>
    </lineage>
</organism>
<feature type="region of interest" description="Disordered" evidence="1">
    <location>
        <begin position="62"/>
        <end position="89"/>
    </location>
</feature>
<gene>
    <name evidence="2" type="ORF">GCM10009760_17120</name>
</gene>
<reference evidence="3" key="1">
    <citation type="journal article" date="2019" name="Int. J. Syst. Evol. Microbiol.">
        <title>The Global Catalogue of Microorganisms (GCM) 10K type strain sequencing project: providing services to taxonomists for standard genome sequencing and annotation.</title>
        <authorList>
            <consortium name="The Broad Institute Genomics Platform"/>
            <consortium name="The Broad Institute Genome Sequencing Center for Infectious Disease"/>
            <person name="Wu L."/>
            <person name="Ma J."/>
        </authorList>
    </citation>
    <scope>NUCLEOTIDE SEQUENCE [LARGE SCALE GENOMIC DNA]</scope>
    <source>
        <strain evidence="3">JCM 14560</strain>
    </source>
</reference>
<sequence>MVEQHQTSGVGAGGRVRGDQRGHALLLQLVQLLGIPHRAPNPVPSCHSCRRPTGWLDLVVVRGRNRPSDQSSVPDTAGIPESPGGDIPK</sequence>
<dbReference type="Proteomes" id="UP001422759">
    <property type="component" value="Unassembled WGS sequence"/>
</dbReference>
<evidence type="ECO:0000256" key="1">
    <source>
        <dbReference type="SAM" id="MobiDB-lite"/>
    </source>
</evidence>
<proteinExistence type="predicted"/>
<dbReference type="EMBL" id="BAAANT010000007">
    <property type="protein sequence ID" value="GAA2137082.1"/>
    <property type="molecule type" value="Genomic_DNA"/>
</dbReference>
<accession>A0ABP5KWP2</accession>
<protein>
    <submittedName>
        <fullName evidence="2">Uncharacterized protein</fullName>
    </submittedName>
</protein>
<comment type="caution">
    <text evidence="2">The sequence shown here is derived from an EMBL/GenBank/DDBJ whole genome shotgun (WGS) entry which is preliminary data.</text>
</comment>
<evidence type="ECO:0000313" key="3">
    <source>
        <dbReference type="Proteomes" id="UP001422759"/>
    </source>
</evidence>